<keyword evidence="1" id="KW-1133">Transmembrane helix</keyword>
<comment type="caution">
    <text evidence="2">The sequence shown here is derived from an EMBL/GenBank/DDBJ whole genome shotgun (WGS) entry which is preliminary data.</text>
</comment>
<keyword evidence="1" id="KW-0812">Transmembrane</keyword>
<dbReference type="AlphaFoldDB" id="A0AAX6BNF4"/>
<evidence type="ECO:0000313" key="2">
    <source>
        <dbReference type="EMBL" id="GMG75247.1"/>
    </source>
</evidence>
<protein>
    <submittedName>
        <fullName evidence="2">Uncharacterized protein</fullName>
    </submittedName>
</protein>
<sequence length="177" mass="20406">MRKYKRKLIISLSVLIFPWLTAPFIGTKSFVRFLPVATFANLFIIVFTVIANQKKWFRNNNPLFPKAPIDFTYILGPHLIGTLWIFKLTYGSFLKYILANTVLDWFNIFPFGGALKKVGIFKMKKMSPSMYWGMTTVLAVVLYGYQYIVEKVIRQTNDSQSRLQVLKATIQKGSSNS</sequence>
<feature type="transmembrane region" description="Helical" evidence="1">
    <location>
        <begin position="96"/>
        <end position="118"/>
    </location>
</feature>
<proteinExistence type="predicted"/>
<feature type="transmembrane region" description="Helical" evidence="1">
    <location>
        <begin position="71"/>
        <end position="90"/>
    </location>
</feature>
<dbReference type="RefSeq" id="WP_051418594.1">
    <property type="nucleotide sequence ID" value="NZ_BSYK01000001.1"/>
</dbReference>
<reference evidence="2" key="1">
    <citation type="journal article" date="2024" name="Appl Microbiol">
        <title>Effect of kuratsuki Bacillus and Priestia on Taste of Sake.</title>
        <authorList>
            <person name="Kobayashi K."/>
            <person name="Nishida H."/>
        </authorList>
    </citation>
    <scope>NUCLEOTIDE SEQUENCE</scope>
    <source>
        <strain evidence="2">B-12</strain>
    </source>
</reference>
<dbReference type="EMBL" id="BSYK01000001">
    <property type="protein sequence ID" value="GMG75247.1"/>
    <property type="molecule type" value="Genomic_DNA"/>
</dbReference>
<gene>
    <name evidence="2" type="ORF">ShirakiTB12_37150</name>
</gene>
<dbReference type="Proteomes" id="UP001165240">
    <property type="component" value="Unassembled WGS sequence"/>
</dbReference>
<name>A0AAX6BNF4_PRIMG</name>
<feature type="transmembrane region" description="Helical" evidence="1">
    <location>
        <begin position="33"/>
        <end position="51"/>
    </location>
</feature>
<accession>A0AAX6BNF4</accession>
<feature type="transmembrane region" description="Helical" evidence="1">
    <location>
        <begin position="130"/>
        <end position="148"/>
    </location>
</feature>
<dbReference type="GeneID" id="48014265"/>
<organism evidence="2 3">
    <name type="scientific">Priestia megaterium</name>
    <name type="common">Bacillus megaterium</name>
    <dbReference type="NCBI Taxonomy" id="1404"/>
    <lineage>
        <taxon>Bacteria</taxon>
        <taxon>Bacillati</taxon>
        <taxon>Bacillota</taxon>
        <taxon>Bacilli</taxon>
        <taxon>Bacillales</taxon>
        <taxon>Bacillaceae</taxon>
        <taxon>Priestia</taxon>
    </lineage>
</organism>
<evidence type="ECO:0000256" key="1">
    <source>
        <dbReference type="SAM" id="Phobius"/>
    </source>
</evidence>
<keyword evidence="1" id="KW-0472">Membrane</keyword>
<evidence type="ECO:0000313" key="3">
    <source>
        <dbReference type="Proteomes" id="UP001165240"/>
    </source>
</evidence>